<gene>
    <name evidence="5" type="ORF">HPB51_015481</name>
</gene>
<dbReference type="InterPro" id="IPR004045">
    <property type="entry name" value="Glutathione_S-Trfase_N"/>
</dbReference>
<feature type="domain" description="GST C-terminal" evidence="4">
    <location>
        <begin position="88"/>
        <end position="226"/>
    </location>
</feature>
<evidence type="ECO:0000256" key="2">
    <source>
        <dbReference type="RuleBase" id="RU003494"/>
    </source>
</evidence>
<comment type="caution">
    <text evidence="5">The sequence shown here is derived from an EMBL/GenBank/DDBJ whole genome shotgun (WGS) entry which is preliminary data.</text>
</comment>
<evidence type="ECO:0000259" key="3">
    <source>
        <dbReference type="PROSITE" id="PS50404"/>
    </source>
</evidence>
<dbReference type="Pfam" id="PF00043">
    <property type="entry name" value="GST_C"/>
    <property type="match status" value="1"/>
</dbReference>
<dbReference type="PANTHER" id="PTHR43969">
    <property type="entry name" value="GLUTATHIONE S TRANSFERASE D10, ISOFORM A-RELATED"/>
    <property type="match status" value="1"/>
</dbReference>
<protein>
    <recommendedName>
        <fullName evidence="7">Glutathione s-transferase</fullName>
    </recommendedName>
</protein>
<feature type="domain" description="GST N-terminal" evidence="3">
    <location>
        <begin position="1"/>
        <end position="82"/>
    </location>
</feature>
<dbReference type="EMBL" id="JABSTU010000001">
    <property type="protein sequence ID" value="KAH8041423.1"/>
    <property type="molecule type" value="Genomic_DNA"/>
</dbReference>
<comment type="similarity">
    <text evidence="2">Belongs to the GST superfamily.</text>
</comment>
<dbReference type="PROSITE" id="PS50405">
    <property type="entry name" value="GST_CTER"/>
    <property type="match status" value="1"/>
</dbReference>
<organism evidence="5 6">
    <name type="scientific">Rhipicephalus microplus</name>
    <name type="common">Cattle tick</name>
    <name type="synonym">Boophilus microplus</name>
    <dbReference type="NCBI Taxonomy" id="6941"/>
    <lineage>
        <taxon>Eukaryota</taxon>
        <taxon>Metazoa</taxon>
        <taxon>Ecdysozoa</taxon>
        <taxon>Arthropoda</taxon>
        <taxon>Chelicerata</taxon>
        <taxon>Arachnida</taxon>
        <taxon>Acari</taxon>
        <taxon>Parasitiformes</taxon>
        <taxon>Ixodida</taxon>
        <taxon>Ixodoidea</taxon>
        <taxon>Ixodidae</taxon>
        <taxon>Rhipicephalinae</taxon>
        <taxon>Rhipicephalus</taxon>
        <taxon>Boophilus</taxon>
    </lineage>
</organism>
<proteinExistence type="inferred from homology"/>
<reference evidence="5" key="1">
    <citation type="journal article" date="2020" name="Cell">
        <title>Large-Scale Comparative Analyses of Tick Genomes Elucidate Their Genetic Diversity and Vector Capacities.</title>
        <authorList>
            <consortium name="Tick Genome and Microbiome Consortium (TIGMIC)"/>
            <person name="Jia N."/>
            <person name="Wang J."/>
            <person name="Shi W."/>
            <person name="Du L."/>
            <person name="Sun Y."/>
            <person name="Zhan W."/>
            <person name="Jiang J.F."/>
            <person name="Wang Q."/>
            <person name="Zhang B."/>
            <person name="Ji P."/>
            <person name="Bell-Sakyi L."/>
            <person name="Cui X.M."/>
            <person name="Yuan T.T."/>
            <person name="Jiang B.G."/>
            <person name="Yang W.F."/>
            <person name="Lam T.T."/>
            <person name="Chang Q.C."/>
            <person name="Ding S.J."/>
            <person name="Wang X.J."/>
            <person name="Zhu J.G."/>
            <person name="Ruan X.D."/>
            <person name="Zhao L."/>
            <person name="Wei J.T."/>
            <person name="Ye R.Z."/>
            <person name="Que T.C."/>
            <person name="Du C.H."/>
            <person name="Zhou Y.H."/>
            <person name="Cheng J.X."/>
            <person name="Dai P.F."/>
            <person name="Guo W.B."/>
            <person name="Han X.H."/>
            <person name="Huang E.J."/>
            <person name="Li L.F."/>
            <person name="Wei W."/>
            <person name="Gao Y.C."/>
            <person name="Liu J.Z."/>
            <person name="Shao H.Z."/>
            <person name="Wang X."/>
            <person name="Wang C.C."/>
            <person name="Yang T.C."/>
            <person name="Huo Q.B."/>
            <person name="Li W."/>
            <person name="Chen H.Y."/>
            <person name="Chen S.E."/>
            <person name="Zhou L.G."/>
            <person name="Ni X.B."/>
            <person name="Tian J.H."/>
            <person name="Sheng Y."/>
            <person name="Liu T."/>
            <person name="Pan Y.S."/>
            <person name="Xia L.Y."/>
            <person name="Li J."/>
            <person name="Zhao F."/>
            <person name="Cao W.C."/>
        </authorList>
    </citation>
    <scope>NUCLEOTIDE SEQUENCE</scope>
    <source>
        <strain evidence="5">Rmic-2018</strain>
    </source>
</reference>
<evidence type="ECO:0008006" key="7">
    <source>
        <dbReference type="Google" id="ProtNLM"/>
    </source>
</evidence>
<comment type="subunit">
    <text evidence="1">Homodimer.</text>
</comment>
<evidence type="ECO:0000256" key="1">
    <source>
        <dbReference type="ARBA" id="ARBA00011738"/>
    </source>
</evidence>
<accession>A0A9J6F4M1</accession>
<dbReference type="InterPro" id="IPR036249">
    <property type="entry name" value="Thioredoxin-like_sf"/>
</dbReference>
<dbReference type="Gene3D" id="3.40.30.10">
    <property type="entry name" value="Glutaredoxin"/>
    <property type="match status" value="1"/>
</dbReference>
<keyword evidence="6" id="KW-1185">Reference proteome</keyword>
<dbReference type="Proteomes" id="UP000821866">
    <property type="component" value="Chromosome 1"/>
</dbReference>
<dbReference type="GO" id="GO:0004364">
    <property type="term" value="F:glutathione transferase activity"/>
    <property type="evidence" value="ECO:0007669"/>
    <property type="project" value="TreeGrafter"/>
</dbReference>
<dbReference type="InterPro" id="IPR004046">
    <property type="entry name" value="GST_C"/>
</dbReference>
<dbReference type="SFLD" id="SFLDS00019">
    <property type="entry name" value="Glutathione_Transferase_(cytos"/>
    <property type="match status" value="1"/>
</dbReference>
<dbReference type="InterPro" id="IPR036282">
    <property type="entry name" value="Glutathione-S-Trfase_C_sf"/>
</dbReference>
<dbReference type="Pfam" id="PF02798">
    <property type="entry name" value="GST_N"/>
    <property type="match status" value="1"/>
</dbReference>
<reference evidence="5" key="2">
    <citation type="submission" date="2021-09" db="EMBL/GenBank/DDBJ databases">
        <authorList>
            <person name="Jia N."/>
            <person name="Wang J."/>
            <person name="Shi W."/>
            <person name="Du L."/>
            <person name="Sun Y."/>
            <person name="Zhan W."/>
            <person name="Jiang J."/>
            <person name="Wang Q."/>
            <person name="Zhang B."/>
            <person name="Ji P."/>
            <person name="Sakyi L.B."/>
            <person name="Cui X."/>
            <person name="Yuan T."/>
            <person name="Jiang B."/>
            <person name="Yang W."/>
            <person name="Lam T.T.-Y."/>
            <person name="Chang Q."/>
            <person name="Ding S."/>
            <person name="Wang X."/>
            <person name="Zhu J."/>
            <person name="Ruan X."/>
            <person name="Zhao L."/>
            <person name="Wei J."/>
            <person name="Que T."/>
            <person name="Du C."/>
            <person name="Cheng J."/>
            <person name="Dai P."/>
            <person name="Han X."/>
            <person name="Huang E."/>
            <person name="Gao Y."/>
            <person name="Liu J."/>
            <person name="Shao H."/>
            <person name="Ye R."/>
            <person name="Li L."/>
            <person name="Wei W."/>
            <person name="Wang X."/>
            <person name="Wang C."/>
            <person name="Huo Q."/>
            <person name="Li W."/>
            <person name="Guo W."/>
            <person name="Chen H."/>
            <person name="Chen S."/>
            <person name="Zhou L."/>
            <person name="Zhou L."/>
            <person name="Ni X."/>
            <person name="Tian J."/>
            <person name="Zhou Y."/>
            <person name="Sheng Y."/>
            <person name="Liu T."/>
            <person name="Pan Y."/>
            <person name="Xia L."/>
            <person name="Li J."/>
            <person name="Zhao F."/>
            <person name="Cao W."/>
        </authorList>
    </citation>
    <scope>NUCLEOTIDE SEQUENCE</scope>
    <source>
        <strain evidence="5">Rmic-2018</strain>
        <tissue evidence="5">Larvae</tissue>
    </source>
</reference>
<dbReference type="SUPFAM" id="SSF52833">
    <property type="entry name" value="Thioredoxin-like"/>
    <property type="match status" value="1"/>
</dbReference>
<dbReference type="GO" id="GO:0006749">
    <property type="term" value="P:glutathione metabolic process"/>
    <property type="evidence" value="ECO:0007669"/>
    <property type="project" value="TreeGrafter"/>
</dbReference>
<dbReference type="Gene3D" id="1.20.1050.10">
    <property type="match status" value="1"/>
</dbReference>
<dbReference type="PROSITE" id="PS50404">
    <property type="entry name" value="GST_NTER"/>
    <property type="match status" value="1"/>
</dbReference>
<evidence type="ECO:0000259" key="4">
    <source>
        <dbReference type="PROSITE" id="PS50405"/>
    </source>
</evidence>
<evidence type="ECO:0000313" key="6">
    <source>
        <dbReference type="Proteomes" id="UP000821866"/>
    </source>
</evidence>
<dbReference type="VEuPathDB" id="VectorBase:LOC119170592"/>
<dbReference type="AlphaFoldDB" id="A0A9J6F4M1"/>
<dbReference type="SFLD" id="SFLDG00358">
    <property type="entry name" value="Main_(cytGST)"/>
    <property type="match status" value="1"/>
</dbReference>
<sequence>MPVLLYNLEGSPHCSFIRCLAKEIGVQLSIKEINCAKGEHRSAEFIKKNPFHKVPTIDDGGLIVYESNAIAYYLLRKYAPESQLYPNCIKTRARIDQVLAAANGNISPILGTYLAARCLKRTKPSADEVKECEEKVLKCLEHLLGESKFAAGDKITLADLCLIGHVAVYRRGKCGMVAFLTYSVTLPCVNRAKYPKLAAYYDRVKGALPYFNEVFGPAITQAKKLWDMVH</sequence>
<evidence type="ECO:0000313" key="5">
    <source>
        <dbReference type="EMBL" id="KAH8041423.1"/>
    </source>
</evidence>
<dbReference type="PANTHER" id="PTHR43969:SF9">
    <property type="entry name" value="GLUTATHIONE S TRANSFERASE D10, ISOFORM A-RELATED"/>
    <property type="match status" value="1"/>
</dbReference>
<dbReference type="InterPro" id="IPR010987">
    <property type="entry name" value="Glutathione-S-Trfase_C-like"/>
</dbReference>
<name>A0A9J6F4M1_RHIMP</name>
<dbReference type="InterPro" id="IPR040079">
    <property type="entry name" value="Glutathione_S-Trfase"/>
</dbReference>
<dbReference type="SUPFAM" id="SSF47616">
    <property type="entry name" value="GST C-terminal domain-like"/>
    <property type="match status" value="1"/>
</dbReference>